<protein>
    <submittedName>
        <fullName evidence="2">Uncharacterized protein</fullName>
    </submittedName>
</protein>
<evidence type="ECO:0000256" key="1">
    <source>
        <dbReference type="SAM" id="MobiDB-lite"/>
    </source>
</evidence>
<proteinExistence type="predicted"/>
<reference evidence="2" key="1">
    <citation type="submission" date="2015-09" db="EMBL/GenBank/DDBJ databases">
        <title>De novo assembly of Pectinophora gossypiella (Pink Bollworm) gut transcriptome.</title>
        <authorList>
            <person name="Tassone E.E."/>
        </authorList>
    </citation>
    <scope>NUCLEOTIDE SEQUENCE</scope>
</reference>
<gene>
    <name evidence="2" type="ORF">g.9964</name>
</gene>
<feature type="compositionally biased region" description="Polar residues" evidence="1">
    <location>
        <begin position="382"/>
        <end position="400"/>
    </location>
</feature>
<feature type="region of interest" description="Disordered" evidence="1">
    <location>
        <begin position="363"/>
        <end position="400"/>
    </location>
</feature>
<dbReference type="EMBL" id="GDQN01007255">
    <property type="protein sequence ID" value="JAT83799.1"/>
    <property type="molecule type" value="Transcribed_RNA"/>
</dbReference>
<name>A0A1E1WA33_PECGO</name>
<evidence type="ECO:0000313" key="2">
    <source>
        <dbReference type="EMBL" id="JAT83799.1"/>
    </source>
</evidence>
<sequence>MADSDSSSSYSGTSEQSEEPESRPRVSERKRKRASKDAGSKRRKTEEGKAIERLTQQVSELQNFIYYSHMYQADNEVDPSVPVGQVSSKEKDNIFGLELVTNLKDPKVPGTSSEHLSLLQSLQHFQSTDWKNVRYYDTLKSYNSQPGFVELEVNDEIKSFDRPGSLNSAERFMAALTHGLIMQNEAMQQGFSQLLEWFSGTDLVDASSLLEKIQEIFSGNYQKISHDCLQMVCGRRADLIEQRRDLLLTNVKDKFQKTIINKIPPSHEHLFDKEAFTNSIKNSGGISKVFIAQKPNFTDKRILPGAQATQVPSSSGQQMTARSWAPSMNYRFAPHQGIIRQFFPAYTTNMSEQSFRPAFRPRWTGTQQAQPSQKQQGPRFSRTGQTSNLRPRFANNQRKF</sequence>
<accession>A0A1E1WA33</accession>
<dbReference type="AlphaFoldDB" id="A0A1E1WA33"/>
<feature type="compositionally biased region" description="Basic and acidic residues" evidence="1">
    <location>
        <begin position="35"/>
        <end position="51"/>
    </location>
</feature>
<feature type="compositionally biased region" description="Low complexity" evidence="1">
    <location>
        <begin position="1"/>
        <end position="15"/>
    </location>
</feature>
<organism evidence="2">
    <name type="scientific">Pectinophora gossypiella</name>
    <name type="common">Cotton pink bollworm</name>
    <name type="synonym">Depressaria gossypiella</name>
    <dbReference type="NCBI Taxonomy" id="13191"/>
    <lineage>
        <taxon>Eukaryota</taxon>
        <taxon>Metazoa</taxon>
        <taxon>Ecdysozoa</taxon>
        <taxon>Arthropoda</taxon>
        <taxon>Hexapoda</taxon>
        <taxon>Insecta</taxon>
        <taxon>Pterygota</taxon>
        <taxon>Neoptera</taxon>
        <taxon>Endopterygota</taxon>
        <taxon>Lepidoptera</taxon>
        <taxon>Glossata</taxon>
        <taxon>Ditrysia</taxon>
        <taxon>Gelechioidea</taxon>
        <taxon>Gelechiidae</taxon>
        <taxon>Apatetrinae</taxon>
        <taxon>Pectinophora</taxon>
    </lineage>
</organism>
<feature type="compositionally biased region" description="Low complexity" evidence="1">
    <location>
        <begin position="367"/>
        <end position="376"/>
    </location>
</feature>
<feature type="region of interest" description="Disordered" evidence="1">
    <location>
        <begin position="1"/>
        <end position="51"/>
    </location>
</feature>
<dbReference type="OrthoDB" id="7483379at2759"/>